<comment type="caution">
    <text evidence="2">The sequence shown here is derived from an EMBL/GenBank/DDBJ whole genome shotgun (WGS) entry which is preliminary data.</text>
</comment>
<dbReference type="Pfam" id="PF00092">
    <property type="entry name" value="VWA"/>
    <property type="match status" value="1"/>
</dbReference>
<dbReference type="AlphaFoldDB" id="A0A938X3C9"/>
<dbReference type="InterPro" id="IPR036465">
    <property type="entry name" value="vWFA_dom_sf"/>
</dbReference>
<protein>
    <submittedName>
        <fullName evidence="2">VWA domain-containing protein</fullName>
    </submittedName>
</protein>
<gene>
    <name evidence="2" type="ORF">H6A13_09835</name>
</gene>
<dbReference type="SUPFAM" id="SSF53300">
    <property type="entry name" value="vWA-like"/>
    <property type="match status" value="1"/>
</dbReference>
<dbReference type="Gene3D" id="3.40.50.410">
    <property type="entry name" value="von Willebrand factor, type A domain"/>
    <property type="match status" value="1"/>
</dbReference>
<dbReference type="Proteomes" id="UP000713880">
    <property type="component" value="Unassembled WGS sequence"/>
</dbReference>
<sequence>MKKKATEMVCILDRSGSMYRKRKDTIGSFNQMLERQKKESGEAYITTALFSDQCEVLYSHTPVREVKELKEREYYIGGNTALFDAIGKVFNQTDSLLEGREGDYEEKVLVFIITDGMENASVQYGAQQIKELIEERQKKGWVILFFGTDMEMIKLAEDTGIRKENTTCYPDTAEGIRESFLMAGSCFSKLRKS</sequence>
<keyword evidence="3" id="KW-1185">Reference proteome</keyword>
<organism evidence="2 3">
    <name type="scientific">Mordavella massiliensis</name>
    <dbReference type="NCBI Taxonomy" id="1871024"/>
    <lineage>
        <taxon>Bacteria</taxon>
        <taxon>Bacillati</taxon>
        <taxon>Bacillota</taxon>
        <taxon>Clostridia</taxon>
        <taxon>Eubacteriales</taxon>
        <taxon>Clostridiaceae</taxon>
        <taxon>Mordavella</taxon>
    </lineage>
</organism>
<dbReference type="PROSITE" id="PS50234">
    <property type="entry name" value="VWFA"/>
    <property type="match status" value="1"/>
</dbReference>
<dbReference type="InterPro" id="IPR002035">
    <property type="entry name" value="VWF_A"/>
</dbReference>
<evidence type="ECO:0000313" key="3">
    <source>
        <dbReference type="Proteomes" id="UP000713880"/>
    </source>
</evidence>
<proteinExistence type="predicted"/>
<feature type="domain" description="VWFA" evidence="1">
    <location>
        <begin position="7"/>
        <end position="147"/>
    </location>
</feature>
<evidence type="ECO:0000313" key="2">
    <source>
        <dbReference type="EMBL" id="MBM6827389.1"/>
    </source>
</evidence>
<accession>A0A938X3C9</accession>
<dbReference type="CDD" id="cd00198">
    <property type="entry name" value="vWFA"/>
    <property type="match status" value="1"/>
</dbReference>
<name>A0A938X3C9_9CLOT</name>
<evidence type="ECO:0000259" key="1">
    <source>
        <dbReference type="PROSITE" id="PS50234"/>
    </source>
</evidence>
<dbReference type="RefSeq" id="WP_204909408.1">
    <property type="nucleotide sequence ID" value="NZ_JACJLV010000033.1"/>
</dbReference>
<reference evidence="2" key="1">
    <citation type="submission" date="2020-08" db="EMBL/GenBank/DDBJ databases">
        <authorList>
            <person name="Cejkova D."/>
            <person name="Kubasova T."/>
            <person name="Jahodarova E."/>
            <person name="Rychlik I."/>
        </authorList>
    </citation>
    <scope>NUCLEOTIDE SEQUENCE</scope>
    <source>
        <strain evidence="2">An420c</strain>
    </source>
</reference>
<dbReference type="EMBL" id="JACJLV010000033">
    <property type="protein sequence ID" value="MBM6827389.1"/>
    <property type="molecule type" value="Genomic_DNA"/>
</dbReference>
<reference evidence="2" key="2">
    <citation type="journal article" date="2021" name="Sci. Rep.">
        <title>The distribution of antibiotic resistance genes in chicken gut microbiota commensals.</title>
        <authorList>
            <person name="Juricova H."/>
            <person name="Matiasovicova J."/>
            <person name="Kubasova T."/>
            <person name="Cejkova D."/>
            <person name="Rychlik I."/>
        </authorList>
    </citation>
    <scope>NUCLEOTIDE SEQUENCE</scope>
    <source>
        <strain evidence="2">An420c</strain>
    </source>
</reference>